<keyword evidence="1" id="KW-0238">DNA-binding</keyword>
<protein>
    <submittedName>
        <fullName evidence="3">Addiction module antidote protein, HigA family</fullName>
    </submittedName>
</protein>
<dbReference type="CDD" id="cd00093">
    <property type="entry name" value="HTH_XRE"/>
    <property type="match status" value="1"/>
</dbReference>
<dbReference type="PANTHER" id="PTHR36924">
    <property type="entry name" value="ANTITOXIN HIGA-1"/>
    <property type="match status" value="1"/>
</dbReference>
<dbReference type="Pfam" id="PF01381">
    <property type="entry name" value="HTH_3"/>
    <property type="match status" value="1"/>
</dbReference>
<sequence length="91" mass="10236">MITMHPGEYLSEVYLEPLGMTQSDLAKRLQVDKSSVSRVISGKADLSAEMAVRLSNVFDLSAEAWMEMQATHSLMLARKSFAVVKLFRTQR</sequence>
<reference evidence="3" key="1">
    <citation type="submission" date="2017-10" db="EMBL/GenBank/DDBJ databases">
        <title>Massilia psychrophilum sp. nov., a novel purple-pigmented bacterium isolated from Tianshan glacier, Xinjiang Municipality, China.</title>
        <authorList>
            <person name="Wang H."/>
        </authorList>
    </citation>
    <scope>NUCLEOTIDE SEQUENCE [LARGE SCALE GENOMIC DNA]</scope>
    <source>
        <strain evidence="3">B2</strain>
    </source>
</reference>
<keyword evidence="4" id="KW-1185">Reference proteome</keyword>
<dbReference type="SMART" id="SM00530">
    <property type="entry name" value="HTH_XRE"/>
    <property type="match status" value="1"/>
</dbReference>
<accession>A0A2D2DV73</accession>
<evidence type="ECO:0000256" key="1">
    <source>
        <dbReference type="ARBA" id="ARBA00023125"/>
    </source>
</evidence>
<dbReference type="Gene3D" id="1.10.260.40">
    <property type="entry name" value="lambda repressor-like DNA-binding domains"/>
    <property type="match status" value="1"/>
</dbReference>
<evidence type="ECO:0000259" key="2">
    <source>
        <dbReference type="PROSITE" id="PS50943"/>
    </source>
</evidence>
<dbReference type="EMBL" id="CP024608">
    <property type="protein sequence ID" value="ATQ78874.1"/>
    <property type="molecule type" value="Genomic_DNA"/>
</dbReference>
<dbReference type="AlphaFoldDB" id="A0A2D2DV73"/>
<gene>
    <name evidence="3" type="primary">higA</name>
    <name evidence="3" type="ORF">CR152_13110</name>
</gene>
<feature type="domain" description="HTH cro/C1-type" evidence="2">
    <location>
        <begin position="18"/>
        <end position="65"/>
    </location>
</feature>
<dbReference type="Proteomes" id="UP000229897">
    <property type="component" value="Chromosome"/>
</dbReference>
<evidence type="ECO:0000313" key="4">
    <source>
        <dbReference type="Proteomes" id="UP000229897"/>
    </source>
</evidence>
<dbReference type="PROSITE" id="PS50943">
    <property type="entry name" value="HTH_CROC1"/>
    <property type="match status" value="1"/>
</dbReference>
<dbReference type="NCBIfam" id="TIGR02607">
    <property type="entry name" value="antidote_HigA"/>
    <property type="match status" value="1"/>
</dbReference>
<proteinExistence type="predicted"/>
<dbReference type="SUPFAM" id="SSF47413">
    <property type="entry name" value="lambda repressor-like DNA-binding domains"/>
    <property type="match status" value="1"/>
</dbReference>
<evidence type="ECO:0000313" key="3">
    <source>
        <dbReference type="EMBL" id="ATQ78874.1"/>
    </source>
</evidence>
<dbReference type="KEGG" id="mass:CR152_13110"/>
<dbReference type="InterPro" id="IPR001387">
    <property type="entry name" value="Cro/C1-type_HTH"/>
</dbReference>
<dbReference type="InterPro" id="IPR010982">
    <property type="entry name" value="Lambda_DNA-bd_dom_sf"/>
</dbReference>
<dbReference type="InterPro" id="IPR013430">
    <property type="entry name" value="Toxin_antidote_HigA"/>
</dbReference>
<organism evidence="3 4">
    <name type="scientific">Massilia violaceinigra</name>
    <dbReference type="NCBI Taxonomy" id="2045208"/>
    <lineage>
        <taxon>Bacteria</taxon>
        <taxon>Pseudomonadati</taxon>
        <taxon>Pseudomonadota</taxon>
        <taxon>Betaproteobacteria</taxon>
        <taxon>Burkholderiales</taxon>
        <taxon>Oxalobacteraceae</taxon>
        <taxon>Telluria group</taxon>
        <taxon>Massilia</taxon>
    </lineage>
</organism>
<name>A0A2D2DV73_9BURK</name>
<dbReference type="GO" id="GO:0003677">
    <property type="term" value="F:DNA binding"/>
    <property type="evidence" value="ECO:0007669"/>
    <property type="project" value="UniProtKB-KW"/>
</dbReference>
<dbReference type="PANTHER" id="PTHR36924:SF1">
    <property type="entry name" value="ANTITOXIN HIGA-1"/>
    <property type="match status" value="1"/>
</dbReference>